<organism evidence="2 3">
    <name type="scientific">Clonostachys chloroleuca</name>
    <dbReference type="NCBI Taxonomy" id="1926264"/>
    <lineage>
        <taxon>Eukaryota</taxon>
        <taxon>Fungi</taxon>
        <taxon>Dikarya</taxon>
        <taxon>Ascomycota</taxon>
        <taxon>Pezizomycotina</taxon>
        <taxon>Sordariomycetes</taxon>
        <taxon>Hypocreomycetidae</taxon>
        <taxon>Hypocreales</taxon>
        <taxon>Bionectriaceae</taxon>
        <taxon>Clonostachys</taxon>
    </lineage>
</organism>
<sequence>MGSTSSFKRQEGIYSGCLVHTIRALQTIFAALVTAVLLYIILHVQKGSWQLPWPCLFVSFDQKLLGVAIFTLISVAVSGVFMCLRRPQPLYSAVANALITLLWITALVLISLRTFEMVKQSCSGTYYTAENGVSACVLYKVLYAGAACAMLGLDISRFRQQHSRGKYVRASNPRGEEDTAYLRARARGPQSLYDDSGSEYGFVMQSSLSLTNSGAATRCRSGVQAGRGEEYGSLYFGQVPMPPGSRQFVKLPAPEPATTVTAPIAGGQSSSAGTGGFPLVANQAGASGFTFVGQDDGDMPRIPENLTRSVPIPGDIQQPAVESNLPSFLALDVPQFSDASSISIPAPGVVEKFTFRLSGLDEQTYKKKVLLGLDGMPTFDALHFNYRDMHGYVLERRDDRFETYGEATYFTAIAAAAYALDSYKSPRENTNQVLGGLLDVLNEKSWGNQDSQGVTHPIRHPDWQEIHTSGIVRQRPMSKDAFGPIVAACYYAFNSPNTSGAVRVKAKNLINHWVTYLSAHNWTLHTNYLPGEFEKVPGEKDPGDTTAPPYRYKNIRSYENGKEGGPSRYLGPESFLLLPCELYSLKHCAESLSVPNNIAPWINASFAIGSNIPYHILPPVVAAARDGLRYVLDHLEFEKRYRIELIPGWEKGDLKGKLSLSISESKKAAILDAFEKSIYEMLDPLFRDPTSIGSRGSPLYHNIIRKLVPFFPDDLRVLPLNEILQDLLAQVMPWFQDDLLFEYLAFQLTFDPRITNKLGLVVLSGASVPGLYFGWKVGTAPTEAPDASLAGFTFWSMLMELETRPILSCLLRPLAASHYGALKAAQNPNGLWAAVCEDRAAIDTAIQNFLNLGAPSLDSKPYAWSKNYEEWFAKKDDPMSSRLDYFILRALIDKGVPRRVPLSLSSLQIFLDAAESLIRNTIVSAIDEFKKTGKYYLMVTDAAGAVVQDLMDTSMGFVRNIWKAGEQTSSTLHKLGGQVEQWRWRPGKGGLAGYTRWAKAPIEGLPPFSDLLEHHIRDLDGALRVWKWGDYMRFKEFAKFATSGVDGAIDEAQKVIQQVRDLDGRLHQWISSRGQLRSYIGWIDAAAGGSVAINSCVLHVVRDLAGGLKRWEYNAGHVLKNFNHWATSDSLGNSDPSKLLQYIKSAVRDPAGFLIQSIFSSGALQKEFHWASSSIQGIGRSADCILVQVRDLNNAIHQWTLGGGVVKKYEKWAKVDRNGGASSNDLVKIVERLPDGKFIVISVKAGIQVAQKTTDGLGHVLKESGKILDQAAKPAKKLETWLGRRFGL</sequence>
<keyword evidence="1" id="KW-0472">Membrane</keyword>
<keyword evidence="1" id="KW-0812">Transmembrane</keyword>
<gene>
    <name evidence="2" type="ORF">CCHLO57077_00018535</name>
</gene>
<keyword evidence="1" id="KW-1133">Transmembrane helix</keyword>
<keyword evidence="3" id="KW-1185">Reference proteome</keyword>
<feature type="transmembrane region" description="Helical" evidence="1">
    <location>
        <begin position="64"/>
        <end position="84"/>
    </location>
</feature>
<reference evidence="2" key="1">
    <citation type="submission" date="2023-01" db="EMBL/GenBank/DDBJ databases">
        <authorList>
            <person name="Piombo E."/>
        </authorList>
    </citation>
    <scope>NUCLEOTIDE SEQUENCE</scope>
</reference>
<name>A0AA35PWR3_9HYPO</name>
<dbReference type="Proteomes" id="UP001160390">
    <property type="component" value="Unassembled WGS sequence"/>
</dbReference>
<proteinExistence type="predicted"/>
<protein>
    <submittedName>
        <fullName evidence="2">Uncharacterized protein</fullName>
    </submittedName>
</protein>
<dbReference type="EMBL" id="CABFNP030000541">
    <property type="protein sequence ID" value="CAI6041404.1"/>
    <property type="molecule type" value="Genomic_DNA"/>
</dbReference>
<evidence type="ECO:0000256" key="1">
    <source>
        <dbReference type="SAM" id="Phobius"/>
    </source>
</evidence>
<feature type="transmembrane region" description="Helical" evidence="1">
    <location>
        <begin position="91"/>
        <end position="112"/>
    </location>
</feature>
<feature type="transmembrane region" description="Helical" evidence="1">
    <location>
        <begin position="21"/>
        <end position="44"/>
    </location>
</feature>
<comment type="caution">
    <text evidence="2">The sequence shown here is derived from an EMBL/GenBank/DDBJ whole genome shotgun (WGS) entry which is preliminary data.</text>
</comment>
<evidence type="ECO:0000313" key="2">
    <source>
        <dbReference type="EMBL" id="CAI6041404.1"/>
    </source>
</evidence>
<evidence type="ECO:0000313" key="3">
    <source>
        <dbReference type="Proteomes" id="UP001160390"/>
    </source>
</evidence>
<accession>A0AA35PWR3</accession>